<proteinExistence type="predicted"/>
<dbReference type="NCBIfam" id="TIGR02232">
    <property type="entry name" value="myxo_disulf_rpt"/>
    <property type="match status" value="1"/>
</dbReference>
<evidence type="ECO:0000256" key="3">
    <source>
        <dbReference type="ARBA" id="ARBA00023157"/>
    </source>
</evidence>
<dbReference type="EMBL" id="CT868063">
    <property type="protein sequence ID" value="CAK69058.1"/>
    <property type="molecule type" value="Genomic_DNA"/>
</dbReference>
<dbReference type="AlphaFoldDB" id="A0CE41"/>
<evidence type="ECO:0000313" key="5">
    <source>
        <dbReference type="Proteomes" id="UP000000600"/>
    </source>
</evidence>
<dbReference type="PANTHER" id="PTHR39767">
    <property type="entry name" value="CALCIUM/CALMODULIN-BINDING MEMBRANE PROTEIN PCM4-RELATED"/>
    <property type="match status" value="1"/>
</dbReference>
<keyword evidence="3" id="KW-1015">Disulfide bond</keyword>
<evidence type="ECO:0000313" key="4">
    <source>
        <dbReference type="EMBL" id="CAK69058.1"/>
    </source>
</evidence>
<keyword evidence="5" id="KW-1185">Reference proteome</keyword>
<dbReference type="InterPro" id="IPR011936">
    <property type="entry name" value="Myxo_disulph_rpt"/>
</dbReference>
<dbReference type="Pfam" id="PF13948">
    <property type="entry name" value="DUF4215"/>
    <property type="match status" value="1"/>
</dbReference>
<sequence>MIWQVIYFGKVIRPKIIQFTFQIIRLYTSLIERLPIRSQFYILSEHQTNKFIKMKKINTKTIQNQLISKQFNEFKNLLSQYYLIEMKWILMIPLLYECICLIQIYNFDASLLVQDDWIINNGIGSIFSICNSQNILGGFNNFGVSTSVTRFFGNLDSHYELKIEMEFWRIDRWGFDQLKIVVDDDLQFQQTYRTMGSAPDYCGGGGYDDQYELISFKFPHKRKTAWVYIYVNYNTDFNQSWGFRTFKMSIEQCPQGCGMCSSNDYPQCLRWHYQESFFSQKLILGQEQWDGEGFPLSQYQSIQCANCNYKQGMRFHREIGLIRHQQYKSILKWNMKILLCTIRTDLQNLKFWEKMEEQVRYVQKPFNQNQEFRDIELYYAESENYDIIPFHPGCDQFINSKCISCIDGWIYDQKGEKCYSDCGDKVIQFLEECDDGNEIPYDGCFE</sequence>
<dbReference type="PANTHER" id="PTHR39767:SF2">
    <property type="entry name" value="CHROMOSOME UNDETERMINED SCAFFOLD_1, WHOLE GENOME SHOTGUN SEQUENCE"/>
    <property type="match status" value="1"/>
</dbReference>
<evidence type="ECO:0000256" key="2">
    <source>
        <dbReference type="ARBA" id="ARBA00022737"/>
    </source>
</evidence>
<keyword evidence="2" id="KW-0677">Repeat</keyword>
<keyword evidence="1" id="KW-0732">Signal</keyword>
<dbReference type="InParanoid" id="A0CE41"/>
<gene>
    <name evidence="4" type="ORF">GSPATT00007270001</name>
</gene>
<dbReference type="Proteomes" id="UP000000600">
    <property type="component" value="Unassembled WGS sequence"/>
</dbReference>
<evidence type="ECO:0000256" key="1">
    <source>
        <dbReference type="ARBA" id="ARBA00022729"/>
    </source>
</evidence>
<accession>A0CE41</accession>
<organism evidence="4 5">
    <name type="scientific">Paramecium tetraurelia</name>
    <dbReference type="NCBI Taxonomy" id="5888"/>
    <lineage>
        <taxon>Eukaryota</taxon>
        <taxon>Sar</taxon>
        <taxon>Alveolata</taxon>
        <taxon>Ciliophora</taxon>
        <taxon>Intramacronucleata</taxon>
        <taxon>Oligohymenophorea</taxon>
        <taxon>Peniculida</taxon>
        <taxon>Parameciidae</taxon>
        <taxon>Paramecium</taxon>
    </lineage>
</organism>
<dbReference type="GeneID" id="5022240"/>
<name>A0CE41_PARTE</name>
<dbReference type="HOGENOM" id="CLU_614631_0_0_1"/>
<dbReference type="KEGG" id="ptm:GSPATT00007270001"/>
<dbReference type="RefSeq" id="XP_001436455.1">
    <property type="nucleotide sequence ID" value="XM_001436418.1"/>
</dbReference>
<dbReference type="OrthoDB" id="409374at2759"/>
<protein>
    <submittedName>
        <fullName evidence="4">Uncharacterized protein</fullName>
    </submittedName>
</protein>
<reference evidence="4 5" key="1">
    <citation type="journal article" date="2006" name="Nature">
        <title>Global trends of whole-genome duplications revealed by the ciliate Paramecium tetraurelia.</title>
        <authorList>
            <consortium name="Genoscope"/>
            <person name="Aury J.-M."/>
            <person name="Jaillon O."/>
            <person name="Duret L."/>
            <person name="Noel B."/>
            <person name="Jubin C."/>
            <person name="Porcel B.M."/>
            <person name="Segurens B."/>
            <person name="Daubin V."/>
            <person name="Anthouard V."/>
            <person name="Aiach N."/>
            <person name="Arnaiz O."/>
            <person name="Billaut A."/>
            <person name="Beisson J."/>
            <person name="Blanc I."/>
            <person name="Bouhouche K."/>
            <person name="Camara F."/>
            <person name="Duharcourt S."/>
            <person name="Guigo R."/>
            <person name="Gogendeau D."/>
            <person name="Katinka M."/>
            <person name="Keller A.-M."/>
            <person name="Kissmehl R."/>
            <person name="Klotz C."/>
            <person name="Koll F."/>
            <person name="Le Moue A."/>
            <person name="Lepere C."/>
            <person name="Malinsky S."/>
            <person name="Nowacki M."/>
            <person name="Nowak J.K."/>
            <person name="Plattner H."/>
            <person name="Poulain J."/>
            <person name="Ruiz F."/>
            <person name="Serrano V."/>
            <person name="Zagulski M."/>
            <person name="Dessen P."/>
            <person name="Betermier M."/>
            <person name="Weissenbach J."/>
            <person name="Scarpelli C."/>
            <person name="Schachter V."/>
            <person name="Sperling L."/>
            <person name="Meyer E."/>
            <person name="Cohen J."/>
            <person name="Wincker P."/>
        </authorList>
    </citation>
    <scope>NUCLEOTIDE SEQUENCE [LARGE SCALE GENOMIC DNA]</scope>
    <source>
        <strain evidence="4 5">Stock d4-2</strain>
    </source>
</reference>